<sequence length="290" mass="33126">MLNAYSAQLRGDTQVIPVRGPYIFRFQGIPMLTPEMYAQEEIPTKQIRTGLSEKVYSLPSTDEIAAVCELTDEEEFYEASYLSFPKHGGLKYLSVIDPTKDGMVFPVLLHKGLRKIPSIEQDSELHNAVLKHMVHRECHEGSECQENNECKKGFPKLFCEFTQLADNGYPLYQRKDSPIEATEEKYENNRSKYQVIANSNEDRSLKKVSVVEVQNYINGLCMCAHEAYMKIMGVTYFTFDNVTKLWKPKLGGMKTIGRLCNVSSKELELFSTTCRLLEGDKFLRSTLLEA</sequence>
<evidence type="ECO:0000313" key="1">
    <source>
        <dbReference type="EMBL" id="KAA6390884.1"/>
    </source>
</evidence>
<protein>
    <submittedName>
        <fullName evidence="1">Uncharacterized protein</fullName>
    </submittedName>
</protein>
<gene>
    <name evidence="1" type="ORF">EZS28_013590</name>
</gene>
<dbReference type="EMBL" id="SNRW01003071">
    <property type="protein sequence ID" value="KAA6390884.1"/>
    <property type="molecule type" value="Genomic_DNA"/>
</dbReference>
<proteinExistence type="predicted"/>
<dbReference type="Proteomes" id="UP000324800">
    <property type="component" value="Unassembled WGS sequence"/>
</dbReference>
<reference evidence="1 2" key="1">
    <citation type="submission" date="2019-03" db="EMBL/GenBank/DDBJ databases">
        <title>Single cell metagenomics reveals metabolic interactions within the superorganism composed of flagellate Streblomastix strix and complex community of Bacteroidetes bacteria on its surface.</title>
        <authorList>
            <person name="Treitli S.C."/>
            <person name="Kolisko M."/>
            <person name="Husnik F."/>
            <person name="Keeling P."/>
            <person name="Hampl V."/>
        </authorList>
    </citation>
    <scope>NUCLEOTIDE SEQUENCE [LARGE SCALE GENOMIC DNA]</scope>
    <source>
        <strain evidence="1">ST1C</strain>
    </source>
</reference>
<comment type="caution">
    <text evidence="1">The sequence shown here is derived from an EMBL/GenBank/DDBJ whole genome shotgun (WGS) entry which is preliminary data.</text>
</comment>
<organism evidence="1 2">
    <name type="scientific">Streblomastix strix</name>
    <dbReference type="NCBI Taxonomy" id="222440"/>
    <lineage>
        <taxon>Eukaryota</taxon>
        <taxon>Metamonada</taxon>
        <taxon>Preaxostyla</taxon>
        <taxon>Oxymonadida</taxon>
        <taxon>Streblomastigidae</taxon>
        <taxon>Streblomastix</taxon>
    </lineage>
</organism>
<name>A0A5J4W7Q7_9EUKA</name>
<dbReference type="AlphaFoldDB" id="A0A5J4W7Q7"/>
<evidence type="ECO:0000313" key="2">
    <source>
        <dbReference type="Proteomes" id="UP000324800"/>
    </source>
</evidence>
<accession>A0A5J4W7Q7</accession>